<dbReference type="InterPro" id="IPR023465">
    <property type="entry name" value="Riboflavin_kinase_dom_sf"/>
</dbReference>
<dbReference type="GO" id="GO:0009231">
    <property type="term" value="P:riboflavin biosynthetic process"/>
    <property type="evidence" value="ECO:0007669"/>
    <property type="project" value="InterPro"/>
</dbReference>
<dbReference type="PANTHER" id="PTHR40706">
    <property type="entry name" value="RIBOFLAVIN KINASE"/>
    <property type="match status" value="1"/>
</dbReference>
<dbReference type="Gene3D" id="2.40.30.30">
    <property type="entry name" value="Riboflavin kinase-like"/>
    <property type="match status" value="1"/>
</dbReference>
<dbReference type="SUPFAM" id="SSF82114">
    <property type="entry name" value="Riboflavin kinase-like"/>
    <property type="match status" value="1"/>
</dbReference>
<dbReference type="Gene3D" id="3.40.1360.10">
    <property type="match status" value="1"/>
</dbReference>
<evidence type="ECO:0000256" key="9">
    <source>
        <dbReference type="ARBA" id="ARBA00022679"/>
    </source>
</evidence>
<dbReference type="SUPFAM" id="SSF46785">
    <property type="entry name" value="Winged helix' DNA-binding domain"/>
    <property type="match status" value="1"/>
</dbReference>
<evidence type="ECO:0000256" key="10">
    <source>
        <dbReference type="ARBA" id="ARBA00022723"/>
    </source>
</evidence>
<dbReference type="GO" id="GO:0008531">
    <property type="term" value="F:riboflavin kinase activity"/>
    <property type="evidence" value="ECO:0007669"/>
    <property type="project" value="InterPro"/>
</dbReference>
<evidence type="ECO:0000256" key="3">
    <source>
        <dbReference type="ARBA" id="ARBA00005219"/>
    </source>
</evidence>
<evidence type="ECO:0000256" key="12">
    <source>
        <dbReference type="ARBA" id="ARBA00022777"/>
    </source>
</evidence>
<evidence type="ECO:0000256" key="16">
    <source>
        <dbReference type="ARBA" id="ARBA00033116"/>
    </source>
</evidence>
<keyword evidence="11" id="KW-0547">Nucleotide-binding</keyword>
<dbReference type="InterPro" id="IPR020607">
    <property type="entry name" value="Primase_DnaG_arc"/>
</dbReference>
<comment type="catalytic activity">
    <reaction evidence="17">
        <text>riboflavin + CTP = CDP + FMN + H(+)</text>
        <dbReference type="Rhea" id="RHEA:25021"/>
        <dbReference type="ChEBI" id="CHEBI:15378"/>
        <dbReference type="ChEBI" id="CHEBI:37563"/>
        <dbReference type="ChEBI" id="CHEBI:57986"/>
        <dbReference type="ChEBI" id="CHEBI:58069"/>
        <dbReference type="ChEBI" id="CHEBI:58210"/>
        <dbReference type="EC" id="2.7.1.161"/>
    </reaction>
</comment>
<comment type="similarity">
    <text evidence="4">Belongs to the archaeal riboflavin kinase family.</text>
</comment>
<comment type="caution">
    <text evidence="19">The sequence shown here is derived from an EMBL/GenBank/DDBJ whole genome shotgun (WGS) entry which is preliminary data.</text>
</comment>
<dbReference type="Gene3D" id="1.10.10.10">
    <property type="entry name" value="Winged helix-like DNA-binding domain superfamily/Winged helix DNA-binding domain"/>
    <property type="match status" value="1"/>
</dbReference>
<evidence type="ECO:0000256" key="2">
    <source>
        <dbReference type="ARBA" id="ARBA00003072"/>
    </source>
</evidence>
<dbReference type="SUPFAM" id="SSF56731">
    <property type="entry name" value="DNA primase core"/>
    <property type="match status" value="1"/>
</dbReference>
<dbReference type="EC" id="2.7.1.161" evidence="5"/>
<keyword evidence="12" id="KW-0418">Kinase</keyword>
<keyword evidence="20" id="KW-1185">Reference proteome</keyword>
<dbReference type="InterPro" id="IPR023602">
    <property type="entry name" value="Riboflavin_kinase_CTP-dep"/>
</dbReference>
<dbReference type="HAMAP" id="MF_00007">
    <property type="entry name" value="DNA_primase_DnaG_arc"/>
    <property type="match status" value="1"/>
</dbReference>
<protein>
    <recommendedName>
        <fullName evidence="6">Riboflavin kinase</fullName>
        <ecNumber evidence="5">2.7.1.161</ecNumber>
    </recommendedName>
    <alternativeName>
        <fullName evidence="15">CTP-dependent riboflavin kinase</fullName>
    </alternativeName>
    <alternativeName>
        <fullName evidence="16">CTP:riboflavin 5'-phosphotransferase</fullName>
    </alternativeName>
    <alternativeName>
        <fullName evidence="14">Flavokinase</fullName>
    </alternativeName>
</protein>
<sequence>MPQSGIVKYHVKLSFEVDGLVERTDMIGAIFGQTEGLFGPENDLNELQRVSKVGRIEVILSTTASTTSGDILIPMSTNIDTCSLIAASIESIDKVGPFNCKFKMETIDDIRAKKKDEIAKRAKEIKQQWKTRAVSEGDTVLKDVHEGRTGKIDSYGPSKLSCGSGIKTSDWIILVEGRADVINLLRAGYDNTLAIEGARIDESIKEICSAKATVVAFLDGDRSGGFILRELKSMVPIDYELRADPGIEVEELTPQRISEILEPVAKEIKEGSKPPSLKNKKDKPLADAIGKIYPDLNETLEAVALDDKQAEIFRVPISELVNKMAGQSGIKYLILDGIITPRLLESAKKTGVEYLVGHRLSRLSNKGGINLKTFADLEHNFVPVTTSSLGRNVGRSQQSASKHLVDLEKYGFIQRIKSGRGISVRITPEGYSQLLKISGTLQASLAASPSRIELQGLLVSGMSEGAYYMSLKGYSRQFVKRIGYVPFPGTLNVRLEEREFVESSRQFDALDGIMIDGFHDGVRAYGWVKCFPGTVNGTIPCHLIRLERTHHEPSIVEIIARESIREAAGLKDGSEVAISVQVG</sequence>
<dbReference type="CDD" id="cd00090">
    <property type="entry name" value="HTH_ARSR"/>
    <property type="match status" value="1"/>
</dbReference>
<proteinExistence type="inferred from homology"/>
<evidence type="ECO:0000256" key="15">
    <source>
        <dbReference type="ARBA" id="ARBA00030544"/>
    </source>
</evidence>
<dbReference type="Pfam" id="PF13662">
    <property type="entry name" value="Toprim_4"/>
    <property type="match status" value="1"/>
</dbReference>
<dbReference type="InterPro" id="IPR036390">
    <property type="entry name" value="WH_DNA-bd_sf"/>
</dbReference>
<evidence type="ECO:0000256" key="5">
    <source>
        <dbReference type="ARBA" id="ARBA00011987"/>
    </source>
</evidence>
<evidence type="ECO:0000256" key="8">
    <source>
        <dbReference type="ARBA" id="ARBA00022643"/>
    </source>
</evidence>
<keyword evidence="9" id="KW-0808">Transferase</keyword>
<keyword evidence="8" id="KW-0288">FMN</keyword>
<comment type="pathway">
    <text evidence="3">Cofactor biosynthesis; FMN biosynthesis; FMN from riboflavin (CTP route): step 1/1.</text>
</comment>
<dbReference type="SMART" id="SM00493">
    <property type="entry name" value="TOPRIM"/>
    <property type="match status" value="1"/>
</dbReference>
<dbReference type="PANTHER" id="PTHR40706:SF1">
    <property type="entry name" value="RIBOFLAVIN KINASE"/>
    <property type="match status" value="1"/>
</dbReference>
<dbReference type="InterPro" id="IPR039063">
    <property type="entry name" value="RibK_CTP-dep"/>
</dbReference>
<evidence type="ECO:0000313" key="19">
    <source>
        <dbReference type="EMBL" id="CAI8039357.1"/>
    </source>
</evidence>
<dbReference type="Pfam" id="PF01982">
    <property type="entry name" value="CTP-dep_RFKase"/>
    <property type="match status" value="1"/>
</dbReference>
<evidence type="ECO:0000256" key="13">
    <source>
        <dbReference type="ARBA" id="ARBA00022842"/>
    </source>
</evidence>
<evidence type="ECO:0000256" key="1">
    <source>
        <dbReference type="ARBA" id="ARBA00001946"/>
    </source>
</evidence>
<evidence type="ECO:0000256" key="14">
    <source>
        <dbReference type="ARBA" id="ARBA00029789"/>
    </source>
</evidence>
<dbReference type="GO" id="GO:0003899">
    <property type="term" value="F:DNA-directed RNA polymerase activity"/>
    <property type="evidence" value="ECO:0007669"/>
    <property type="project" value="InterPro"/>
</dbReference>
<feature type="domain" description="Toprim" evidence="18">
    <location>
        <begin position="170"/>
        <end position="246"/>
    </location>
</feature>
<keyword evidence="13" id="KW-0460">Magnesium</keyword>
<dbReference type="GO" id="GO:0046872">
    <property type="term" value="F:metal ion binding"/>
    <property type="evidence" value="ECO:0007669"/>
    <property type="project" value="UniProtKB-KW"/>
</dbReference>
<keyword evidence="7" id="KW-0285">Flavoprotein</keyword>
<evidence type="ECO:0000313" key="20">
    <source>
        <dbReference type="Proteomes" id="UP001174909"/>
    </source>
</evidence>
<dbReference type="InterPro" id="IPR011991">
    <property type="entry name" value="ArsR-like_HTH"/>
</dbReference>
<dbReference type="InterPro" id="IPR034154">
    <property type="entry name" value="TOPRIM_DnaG/twinkle"/>
</dbReference>
<evidence type="ECO:0000256" key="4">
    <source>
        <dbReference type="ARBA" id="ARBA00006428"/>
    </source>
</evidence>
<accession>A0AA35X6B4</accession>
<evidence type="ECO:0000259" key="18">
    <source>
        <dbReference type="PROSITE" id="PS50880"/>
    </source>
</evidence>
<dbReference type="Proteomes" id="UP001174909">
    <property type="component" value="Unassembled WGS sequence"/>
</dbReference>
<dbReference type="PROSITE" id="PS50880">
    <property type="entry name" value="TOPRIM"/>
    <property type="match status" value="1"/>
</dbReference>
<dbReference type="NCBIfam" id="NF003108">
    <property type="entry name" value="PRK04031.1-1"/>
    <property type="match status" value="1"/>
</dbReference>
<dbReference type="EMBL" id="CASHTH010003031">
    <property type="protein sequence ID" value="CAI8039357.1"/>
    <property type="molecule type" value="Genomic_DNA"/>
</dbReference>
<dbReference type="GO" id="GO:0008143">
    <property type="term" value="F:poly(A) binding"/>
    <property type="evidence" value="ECO:0007669"/>
    <property type="project" value="InterPro"/>
</dbReference>
<comment type="function">
    <text evidence="2">Catalyzes the CTP-dependent phosphorylation of riboflavin (vitamin B2) to form flavin mononucleotide (FMN).</text>
</comment>
<dbReference type="InterPro" id="IPR036388">
    <property type="entry name" value="WH-like_DNA-bd_sf"/>
</dbReference>
<reference evidence="19" key="1">
    <citation type="submission" date="2023-03" db="EMBL/GenBank/DDBJ databases">
        <authorList>
            <person name="Steffen K."/>
            <person name="Cardenas P."/>
        </authorList>
    </citation>
    <scope>NUCLEOTIDE SEQUENCE</scope>
</reference>
<keyword evidence="10" id="KW-0479">Metal-binding</keyword>
<gene>
    <name evidence="19" type="ORF">GBAR_LOCUS21885</name>
</gene>
<organism evidence="19 20">
    <name type="scientific">Geodia barretti</name>
    <name type="common">Barrett's horny sponge</name>
    <dbReference type="NCBI Taxonomy" id="519541"/>
    <lineage>
        <taxon>Eukaryota</taxon>
        <taxon>Metazoa</taxon>
        <taxon>Porifera</taxon>
        <taxon>Demospongiae</taxon>
        <taxon>Heteroscleromorpha</taxon>
        <taxon>Tetractinellida</taxon>
        <taxon>Astrophorina</taxon>
        <taxon>Geodiidae</taxon>
        <taxon>Geodia</taxon>
    </lineage>
</organism>
<dbReference type="GO" id="GO:0000166">
    <property type="term" value="F:nucleotide binding"/>
    <property type="evidence" value="ECO:0007669"/>
    <property type="project" value="UniProtKB-KW"/>
</dbReference>
<evidence type="ECO:0000256" key="6">
    <source>
        <dbReference type="ARBA" id="ARBA00017394"/>
    </source>
</evidence>
<comment type="cofactor">
    <cofactor evidence="1">
        <name>Mg(2+)</name>
        <dbReference type="ChEBI" id="CHEBI:18420"/>
    </cofactor>
</comment>
<evidence type="ECO:0000256" key="7">
    <source>
        <dbReference type="ARBA" id="ARBA00022630"/>
    </source>
</evidence>
<dbReference type="AlphaFoldDB" id="A0AA35X6B4"/>
<name>A0AA35X6B4_GEOBA</name>
<evidence type="ECO:0000256" key="17">
    <source>
        <dbReference type="ARBA" id="ARBA00047857"/>
    </source>
</evidence>
<dbReference type="InterPro" id="IPR006171">
    <property type="entry name" value="TOPRIM_dom"/>
</dbReference>
<evidence type="ECO:0000256" key="11">
    <source>
        <dbReference type="ARBA" id="ARBA00022741"/>
    </source>
</evidence>
<dbReference type="GO" id="GO:0000178">
    <property type="term" value="C:exosome (RNase complex)"/>
    <property type="evidence" value="ECO:0007669"/>
    <property type="project" value="InterPro"/>
</dbReference>
<dbReference type="CDD" id="cd01029">
    <property type="entry name" value="TOPRIM_primases"/>
    <property type="match status" value="1"/>
</dbReference>